<protein>
    <submittedName>
        <fullName evidence="2">Uncharacterized protein</fullName>
    </submittedName>
</protein>
<feature type="compositionally biased region" description="Basic and acidic residues" evidence="1">
    <location>
        <begin position="530"/>
        <end position="539"/>
    </location>
</feature>
<evidence type="ECO:0000313" key="2">
    <source>
        <dbReference type="EMBL" id="KAK2149213.1"/>
    </source>
</evidence>
<feature type="compositionally biased region" description="Basic and acidic residues" evidence="1">
    <location>
        <begin position="391"/>
        <end position="403"/>
    </location>
</feature>
<name>A0AAD9MYT5_9ANNE</name>
<comment type="caution">
    <text evidence="2">The sequence shown here is derived from an EMBL/GenBank/DDBJ whole genome shotgun (WGS) entry which is preliminary data.</text>
</comment>
<sequence>MSELDTLKAPFSCDLYNDSDQSLNSSEVYQILSQELERIGQPTTVSDLDATVTNLDAASAYDGVLGSGLDSSVHGSRASLDASKVDVDIVDHVSSSSDMGYESTIASSIGDGNLIKMAATNGQTLAIYQLKFFWRRFSSMVDLNGVHILTYERPVKSVYELISVLPCDGINKNGCVNVSCGKSGRHHQAADHESSDANRGRHSESEEVSMISGNRLLNRIDISDQNLPSAVVVSQGSAFQVKQTRPPLIQPRPLQPNQVAPMTLTAAGMAAAGMAAVTAPQYQYQYPPGNMVQASGMIPVSGVSTAHGPVQMHYGPIVTQAQPQPHFSAVPQPVVSSYGGVEAVRPIDQVIRDDNFGRGRSHSFGGGRPSGLVSRGLQRGRHRSTQALSGRYDDERSSRERYDFSGSSFSERRNRSSELYDSPSLRYTDRVWESHAARDSPYDYRKRFEQIREERYGRDSKYRDVNQRQRDFSVSPEGHNRRLHHVRDHRDGQSQRNYYEDYLDYDDVQGYYSDPESPERYTRSRPRYNRHFDSRSPEYYRSDHYDGVDDYEYDTGPLDEEISDKFWHRCQRSLC</sequence>
<feature type="region of interest" description="Disordered" evidence="1">
    <location>
        <begin position="459"/>
        <end position="496"/>
    </location>
</feature>
<dbReference type="EMBL" id="JAODUP010000462">
    <property type="protein sequence ID" value="KAK2149213.1"/>
    <property type="molecule type" value="Genomic_DNA"/>
</dbReference>
<evidence type="ECO:0000256" key="1">
    <source>
        <dbReference type="SAM" id="MobiDB-lite"/>
    </source>
</evidence>
<organism evidence="2 3">
    <name type="scientific">Paralvinella palmiformis</name>
    <dbReference type="NCBI Taxonomy" id="53620"/>
    <lineage>
        <taxon>Eukaryota</taxon>
        <taxon>Metazoa</taxon>
        <taxon>Spiralia</taxon>
        <taxon>Lophotrochozoa</taxon>
        <taxon>Annelida</taxon>
        <taxon>Polychaeta</taxon>
        <taxon>Sedentaria</taxon>
        <taxon>Canalipalpata</taxon>
        <taxon>Terebellida</taxon>
        <taxon>Terebelliformia</taxon>
        <taxon>Alvinellidae</taxon>
        <taxon>Paralvinella</taxon>
    </lineage>
</organism>
<feature type="region of interest" description="Disordered" evidence="1">
    <location>
        <begin position="182"/>
        <end position="208"/>
    </location>
</feature>
<evidence type="ECO:0000313" key="3">
    <source>
        <dbReference type="Proteomes" id="UP001208570"/>
    </source>
</evidence>
<proteinExistence type="predicted"/>
<feature type="compositionally biased region" description="Basic and acidic residues" evidence="1">
    <location>
        <begin position="188"/>
        <end position="205"/>
    </location>
</feature>
<accession>A0AAD9MYT5</accession>
<feature type="compositionally biased region" description="Basic and acidic residues" evidence="1">
    <location>
        <begin position="459"/>
        <end position="471"/>
    </location>
</feature>
<keyword evidence="3" id="KW-1185">Reference proteome</keyword>
<feature type="region of interest" description="Disordered" evidence="1">
    <location>
        <begin position="510"/>
        <end position="539"/>
    </location>
</feature>
<dbReference type="AlphaFoldDB" id="A0AAD9MYT5"/>
<dbReference type="Proteomes" id="UP001208570">
    <property type="component" value="Unassembled WGS sequence"/>
</dbReference>
<feature type="region of interest" description="Disordered" evidence="1">
    <location>
        <begin position="352"/>
        <end position="419"/>
    </location>
</feature>
<reference evidence="2" key="1">
    <citation type="journal article" date="2023" name="Mol. Biol. Evol.">
        <title>Third-Generation Sequencing Reveals the Adaptive Role of the Epigenome in Three Deep-Sea Polychaetes.</title>
        <authorList>
            <person name="Perez M."/>
            <person name="Aroh O."/>
            <person name="Sun Y."/>
            <person name="Lan Y."/>
            <person name="Juniper S.K."/>
            <person name="Young C.R."/>
            <person name="Angers B."/>
            <person name="Qian P.Y."/>
        </authorList>
    </citation>
    <scope>NUCLEOTIDE SEQUENCE</scope>
    <source>
        <strain evidence="2">P08H-3</strain>
    </source>
</reference>
<gene>
    <name evidence="2" type="ORF">LSH36_462g02015</name>
</gene>